<proteinExistence type="predicted"/>
<evidence type="ECO:0000313" key="2">
    <source>
        <dbReference type="Proteomes" id="UP001501410"/>
    </source>
</evidence>
<comment type="caution">
    <text evidence="1">The sequence shown here is derived from an EMBL/GenBank/DDBJ whole genome shotgun (WGS) entry which is preliminary data.</text>
</comment>
<dbReference type="EMBL" id="BAABEZ010000002">
    <property type="protein sequence ID" value="GAA4450084.1"/>
    <property type="molecule type" value="Genomic_DNA"/>
</dbReference>
<gene>
    <name evidence="1" type="ORF">GCM10023092_05410</name>
</gene>
<evidence type="ECO:0000313" key="1">
    <source>
        <dbReference type="EMBL" id="GAA4450084.1"/>
    </source>
</evidence>
<protein>
    <submittedName>
        <fullName evidence="1">Uncharacterized protein</fullName>
    </submittedName>
</protein>
<reference evidence="2" key="1">
    <citation type="journal article" date="2019" name="Int. J. Syst. Evol. Microbiol.">
        <title>The Global Catalogue of Microorganisms (GCM) 10K type strain sequencing project: providing services to taxonomists for standard genome sequencing and annotation.</title>
        <authorList>
            <consortium name="The Broad Institute Genomics Platform"/>
            <consortium name="The Broad Institute Genome Sequencing Center for Infectious Disease"/>
            <person name="Wu L."/>
            <person name="Ma J."/>
        </authorList>
    </citation>
    <scope>NUCLEOTIDE SEQUENCE [LARGE SCALE GENOMIC DNA]</scope>
    <source>
        <strain evidence="2">JCM 31921</strain>
    </source>
</reference>
<name>A0ABP8MK15_9BACT</name>
<dbReference type="Proteomes" id="UP001501410">
    <property type="component" value="Unassembled WGS sequence"/>
</dbReference>
<sequence length="69" mass="7946">MQGVNISILGRKAGYRSEIYTTVAKKIGWRNTLHTAVTQNKRGSIFAWKITDHEPHLHFINYQHLLPGM</sequence>
<organism evidence="1 2">
    <name type="scientific">Rurimicrobium arvi</name>
    <dbReference type="NCBI Taxonomy" id="2049916"/>
    <lineage>
        <taxon>Bacteria</taxon>
        <taxon>Pseudomonadati</taxon>
        <taxon>Bacteroidota</taxon>
        <taxon>Chitinophagia</taxon>
        <taxon>Chitinophagales</taxon>
        <taxon>Chitinophagaceae</taxon>
        <taxon>Rurimicrobium</taxon>
    </lineage>
</organism>
<keyword evidence="2" id="KW-1185">Reference proteome</keyword>
<accession>A0ABP8MK15</accession>